<organism evidence="5 6">
    <name type="scientific">Enterococcus hulanensis</name>
    <dbReference type="NCBI Taxonomy" id="2559929"/>
    <lineage>
        <taxon>Bacteria</taxon>
        <taxon>Bacillati</taxon>
        <taxon>Bacillota</taxon>
        <taxon>Bacilli</taxon>
        <taxon>Lactobacillales</taxon>
        <taxon>Enterococcaceae</taxon>
        <taxon>Enterococcus</taxon>
    </lineage>
</organism>
<dbReference type="EMBL" id="JARPYI010000016">
    <property type="protein sequence ID" value="MDT2602147.1"/>
    <property type="molecule type" value="Genomic_DNA"/>
</dbReference>
<keyword evidence="6" id="KW-1185">Reference proteome</keyword>
<dbReference type="PANTHER" id="PTHR42756">
    <property type="entry name" value="TRANSCRIPTIONAL REGULATOR, MARR"/>
    <property type="match status" value="1"/>
</dbReference>
<gene>
    <name evidence="5" type="ORF">P7D85_20505</name>
</gene>
<dbReference type="RefSeq" id="WP_311821541.1">
    <property type="nucleotide sequence ID" value="NZ_JARPYF010000001.1"/>
</dbReference>
<reference evidence="5 6" key="1">
    <citation type="submission" date="2023-03" db="EMBL/GenBank/DDBJ databases">
        <authorList>
            <person name="Shen W."/>
            <person name="Cai J."/>
        </authorList>
    </citation>
    <scope>NUCLEOTIDE SEQUENCE [LARGE SCALE GENOMIC DNA]</scope>
    <source>
        <strain evidence="5 6">D6-4</strain>
    </source>
</reference>
<keyword evidence="3" id="KW-0804">Transcription</keyword>
<dbReference type="SUPFAM" id="SSF46785">
    <property type="entry name" value="Winged helix' DNA-binding domain"/>
    <property type="match status" value="1"/>
</dbReference>
<name>A0ABU3F5F5_9ENTE</name>
<protein>
    <submittedName>
        <fullName evidence="5">MarR family winged helix-turn-helix transcriptional regulator</fullName>
    </submittedName>
</protein>
<dbReference type="PRINTS" id="PR00598">
    <property type="entry name" value="HTHMARR"/>
</dbReference>
<evidence type="ECO:0000259" key="4">
    <source>
        <dbReference type="PROSITE" id="PS50995"/>
    </source>
</evidence>
<evidence type="ECO:0000256" key="1">
    <source>
        <dbReference type="ARBA" id="ARBA00023015"/>
    </source>
</evidence>
<evidence type="ECO:0000313" key="6">
    <source>
        <dbReference type="Proteomes" id="UP001252875"/>
    </source>
</evidence>
<dbReference type="PROSITE" id="PS50995">
    <property type="entry name" value="HTH_MARR_2"/>
    <property type="match status" value="1"/>
</dbReference>
<evidence type="ECO:0000256" key="3">
    <source>
        <dbReference type="ARBA" id="ARBA00023163"/>
    </source>
</evidence>
<comment type="caution">
    <text evidence="5">The sequence shown here is derived from an EMBL/GenBank/DDBJ whole genome shotgun (WGS) entry which is preliminary data.</text>
</comment>
<dbReference type="InterPro" id="IPR036390">
    <property type="entry name" value="WH_DNA-bd_sf"/>
</dbReference>
<dbReference type="InterPro" id="IPR036388">
    <property type="entry name" value="WH-like_DNA-bd_sf"/>
</dbReference>
<dbReference type="SMART" id="SM00347">
    <property type="entry name" value="HTH_MARR"/>
    <property type="match status" value="1"/>
</dbReference>
<dbReference type="Proteomes" id="UP001252875">
    <property type="component" value="Unassembled WGS sequence"/>
</dbReference>
<dbReference type="Pfam" id="PF01047">
    <property type="entry name" value="MarR"/>
    <property type="match status" value="1"/>
</dbReference>
<evidence type="ECO:0000313" key="5">
    <source>
        <dbReference type="EMBL" id="MDT2602147.1"/>
    </source>
</evidence>
<feature type="domain" description="HTH marR-type" evidence="4">
    <location>
        <begin position="1"/>
        <end position="137"/>
    </location>
</feature>
<proteinExistence type="predicted"/>
<keyword evidence="1" id="KW-0805">Transcription regulation</keyword>
<sequence length="140" mass="16284">MISQRDDLAEKIYAISVLQQNFVIERLKTLHLNGLQSRSLSFIAEHSGTMQRDLANYLGKQQATVTNILKVLEERGLIYREIPKNNERQKNIYLTTEGEEMVKKVQAIFQELGKHIESAFSPEEQQQFTEFLKRAEEQLT</sequence>
<dbReference type="InterPro" id="IPR000835">
    <property type="entry name" value="HTH_MarR-typ"/>
</dbReference>
<dbReference type="Gene3D" id="1.10.10.10">
    <property type="entry name" value="Winged helix-like DNA-binding domain superfamily/Winged helix DNA-binding domain"/>
    <property type="match status" value="1"/>
</dbReference>
<keyword evidence="2" id="KW-0238">DNA-binding</keyword>
<accession>A0ABU3F5F5</accession>
<evidence type="ECO:0000256" key="2">
    <source>
        <dbReference type="ARBA" id="ARBA00023125"/>
    </source>
</evidence>
<dbReference type="PANTHER" id="PTHR42756:SF1">
    <property type="entry name" value="TRANSCRIPTIONAL REPRESSOR OF EMRAB OPERON"/>
    <property type="match status" value="1"/>
</dbReference>